<dbReference type="STRING" id="47229.LO55_2162"/>
<proteinExistence type="predicted"/>
<comment type="caution">
    <text evidence="1">The sequence shown here is derived from an EMBL/GenBank/DDBJ whole genome shotgun (WGS) entry which is preliminary data.</text>
</comment>
<evidence type="ECO:0000313" key="1">
    <source>
        <dbReference type="EMBL" id="EKU83178.1"/>
    </source>
</evidence>
<evidence type="ECO:0000313" key="2">
    <source>
        <dbReference type="Proteomes" id="UP000009874"/>
    </source>
</evidence>
<dbReference type="AlphaFoldDB" id="K9DG08"/>
<dbReference type="RefSeq" id="WP_005665426.1">
    <property type="nucleotide sequence ID" value="NZ_JH992922.1"/>
</dbReference>
<keyword evidence="2" id="KW-1185">Reference proteome</keyword>
<dbReference type="eggNOG" id="COG0596">
    <property type="taxonomic scope" value="Bacteria"/>
</dbReference>
<dbReference type="InterPro" id="IPR029058">
    <property type="entry name" value="AB_hydrolase_fold"/>
</dbReference>
<reference evidence="1 2" key="1">
    <citation type="submission" date="2012-09" db="EMBL/GenBank/DDBJ databases">
        <title>The Genome Sequence of Massilia timonae CCUG 45783.</title>
        <authorList>
            <consortium name="The Broad Institute Genome Sequencing Platform"/>
            <person name="Earl A."/>
            <person name="Ward D."/>
            <person name="Feldgarden M."/>
            <person name="Gevers D."/>
            <person name="Huys G."/>
            <person name="Walker B."/>
            <person name="Young S.K."/>
            <person name="Zeng Q."/>
            <person name="Gargeya S."/>
            <person name="Fitzgerald M."/>
            <person name="Haas B."/>
            <person name="Abouelleil A."/>
            <person name="Alvarado L."/>
            <person name="Arachchi H.M."/>
            <person name="Berlin A.M."/>
            <person name="Chapman S.B."/>
            <person name="Goldberg J."/>
            <person name="Griggs A."/>
            <person name="Gujja S."/>
            <person name="Hansen M."/>
            <person name="Howarth C."/>
            <person name="Imamovic A."/>
            <person name="Larimer J."/>
            <person name="McCowen C."/>
            <person name="Montmayeur A."/>
            <person name="Murphy C."/>
            <person name="Neiman D."/>
            <person name="Pearson M."/>
            <person name="Priest M."/>
            <person name="Roberts A."/>
            <person name="Saif S."/>
            <person name="Shea T."/>
            <person name="Sisk P."/>
            <person name="Sykes S."/>
            <person name="Wortman J."/>
            <person name="Nusbaum C."/>
            <person name="Birren B."/>
        </authorList>
    </citation>
    <scope>NUCLEOTIDE SEQUENCE [LARGE SCALE GENOMIC DNA]</scope>
    <source>
        <strain evidence="1 2">CCUG 45783</strain>
    </source>
</reference>
<dbReference type="Proteomes" id="UP000009874">
    <property type="component" value="Unassembled WGS sequence"/>
</dbReference>
<dbReference type="Gene3D" id="3.40.50.1820">
    <property type="entry name" value="alpha/beta hydrolase"/>
    <property type="match status" value="1"/>
</dbReference>
<gene>
    <name evidence="1" type="ORF">HMPREF9710_01576</name>
</gene>
<dbReference type="EMBL" id="AGZI01000017">
    <property type="protein sequence ID" value="EKU83178.1"/>
    <property type="molecule type" value="Genomic_DNA"/>
</dbReference>
<organism evidence="1 2">
    <name type="scientific">Massilia timonae CCUG 45783</name>
    <dbReference type="NCBI Taxonomy" id="883126"/>
    <lineage>
        <taxon>Bacteria</taxon>
        <taxon>Pseudomonadati</taxon>
        <taxon>Pseudomonadota</taxon>
        <taxon>Betaproteobacteria</taxon>
        <taxon>Burkholderiales</taxon>
        <taxon>Oxalobacteraceae</taxon>
        <taxon>Telluria group</taxon>
        <taxon>Massilia</taxon>
    </lineage>
</organism>
<dbReference type="HOGENOM" id="CLU_3066501_0_0_4"/>
<name>K9DG08_9BURK</name>
<dbReference type="PATRIC" id="fig|883126.3.peg.1598"/>
<protein>
    <submittedName>
        <fullName evidence="1">Uncharacterized protein</fullName>
    </submittedName>
</protein>
<sequence length="47" mass="5365">MEGAAPYLRDLPKAELHPLDTGHFALEEDGEQIARLMRDFLGRTVKR</sequence>
<accession>K9DG08</accession>
<dbReference type="SUPFAM" id="SSF53474">
    <property type="entry name" value="alpha/beta-Hydrolases"/>
    <property type="match status" value="1"/>
</dbReference>